<evidence type="ECO:0000259" key="26">
    <source>
        <dbReference type="PROSITE" id="PS51314"/>
    </source>
</evidence>
<feature type="domain" description="VPS37 C-terminal" evidence="26">
    <location>
        <begin position="83"/>
        <end position="172"/>
    </location>
</feature>
<keyword evidence="15 24" id="KW-0863">Zinc-finger</keyword>
<dbReference type="FunFam" id="1.10.287.660:FF:000002">
    <property type="entry name" value="Vacuolar protein sorting-associated protein 37A"/>
    <property type="match status" value="1"/>
</dbReference>
<evidence type="ECO:0000256" key="8">
    <source>
        <dbReference type="ARBA" id="ARBA00019422"/>
    </source>
</evidence>
<evidence type="ECO:0000256" key="13">
    <source>
        <dbReference type="ARBA" id="ARBA00022753"/>
    </source>
</evidence>
<comment type="similarity">
    <text evidence="6 24">Belongs to the NSE1 family.</text>
</comment>
<keyword evidence="9 23" id="KW-0813">Transport</keyword>
<evidence type="ECO:0000256" key="14">
    <source>
        <dbReference type="ARBA" id="ARBA00022763"/>
    </source>
</evidence>
<dbReference type="Pfam" id="PF07574">
    <property type="entry name" value="SMC_Nse1"/>
    <property type="match status" value="1"/>
</dbReference>
<dbReference type="FunFam" id="1.10.10.10:FF:000270">
    <property type="entry name" value="Non-structural maintenance of chromosomes element 1 homolog"/>
    <property type="match status" value="1"/>
</dbReference>
<dbReference type="Gene3D" id="3.90.1150.220">
    <property type="match status" value="1"/>
</dbReference>
<dbReference type="EC" id="2.3.2.27" evidence="7 24"/>
<evidence type="ECO:0000256" key="11">
    <source>
        <dbReference type="ARBA" id="ARBA00022679"/>
    </source>
</evidence>
<dbReference type="InterPro" id="IPR029012">
    <property type="entry name" value="Helix_hairpin_bin_sf"/>
</dbReference>
<evidence type="ECO:0000256" key="19">
    <source>
        <dbReference type="ARBA" id="ARBA00022927"/>
    </source>
</evidence>
<accession>A0A3S2PK28</accession>
<dbReference type="GO" id="GO:0000781">
    <property type="term" value="C:chromosome, telomeric region"/>
    <property type="evidence" value="ECO:0007669"/>
    <property type="project" value="UniProtKB-SubCell"/>
</dbReference>
<evidence type="ECO:0000256" key="21">
    <source>
        <dbReference type="ARBA" id="ARBA00023204"/>
    </source>
</evidence>
<evidence type="ECO:0000256" key="17">
    <source>
        <dbReference type="ARBA" id="ARBA00022833"/>
    </source>
</evidence>
<dbReference type="Pfam" id="PF08746">
    <property type="entry name" value="zf-RING-like"/>
    <property type="match status" value="1"/>
</dbReference>
<evidence type="ECO:0000256" key="4">
    <source>
        <dbReference type="ARBA" id="ARBA00004574"/>
    </source>
</evidence>
<evidence type="ECO:0000256" key="16">
    <source>
        <dbReference type="ARBA" id="ARBA00022786"/>
    </source>
</evidence>
<evidence type="ECO:0000256" key="10">
    <source>
        <dbReference type="ARBA" id="ARBA00022454"/>
    </source>
</evidence>
<dbReference type="PANTHER" id="PTHR20973:SF0">
    <property type="entry name" value="NON-STRUCTURAL MAINTENANCE OF CHROMOSOMES ELEMENT 1 HOMOLOG"/>
    <property type="match status" value="1"/>
</dbReference>
<keyword evidence="28" id="KW-1185">Reference proteome</keyword>
<dbReference type="GO" id="GO:0000724">
    <property type="term" value="P:double-strand break repair via homologous recombination"/>
    <property type="evidence" value="ECO:0007669"/>
    <property type="project" value="TreeGrafter"/>
</dbReference>
<keyword evidence="18" id="KW-0779">Telomere</keyword>
<organism evidence="27 28">
    <name type="scientific">Oryzias javanicus</name>
    <name type="common">Javanese ricefish</name>
    <name type="synonym">Aplocheilus javanicus</name>
    <dbReference type="NCBI Taxonomy" id="123683"/>
    <lineage>
        <taxon>Eukaryota</taxon>
        <taxon>Metazoa</taxon>
        <taxon>Chordata</taxon>
        <taxon>Craniata</taxon>
        <taxon>Vertebrata</taxon>
        <taxon>Euteleostomi</taxon>
        <taxon>Actinopterygii</taxon>
        <taxon>Neopterygii</taxon>
        <taxon>Teleostei</taxon>
        <taxon>Neoteleostei</taxon>
        <taxon>Acanthomorphata</taxon>
        <taxon>Ovalentaria</taxon>
        <taxon>Atherinomorphae</taxon>
        <taxon>Beloniformes</taxon>
        <taxon>Adrianichthyidae</taxon>
        <taxon>Oryziinae</taxon>
        <taxon>Oryzias</taxon>
    </lineage>
</organism>
<comment type="catalytic activity">
    <reaction evidence="1 24">
        <text>S-ubiquitinyl-[E2 ubiquitin-conjugating enzyme]-L-cysteine + [acceptor protein]-L-lysine = [E2 ubiquitin-conjugating enzyme]-L-cysteine + N(6)-ubiquitinyl-[acceptor protein]-L-lysine.</text>
        <dbReference type="EC" id="2.3.2.27"/>
    </reaction>
</comment>
<dbReference type="OrthoDB" id="185455at2759"/>
<evidence type="ECO:0000256" key="12">
    <source>
        <dbReference type="ARBA" id="ARBA00022723"/>
    </source>
</evidence>
<evidence type="ECO:0000256" key="18">
    <source>
        <dbReference type="ARBA" id="ARBA00022895"/>
    </source>
</evidence>
<keyword evidence="17 24" id="KW-0862">Zinc</keyword>
<evidence type="ECO:0000256" key="23">
    <source>
        <dbReference type="PROSITE-ProRule" id="PRU00646"/>
    </source>
</evidence>
<keyword evidence="21 24" id="KW-0234">DNA repair</keyword>
<dbReference type="PROSITE" id="PS51314">
    <property type="entry name" value="VPS37_C"/>
    <property type="match status" value="1"/>
</dbReference>
<evidence type="ECO:0000256" key="20">
    <source>
        <dbReference type="ARBA" id="ARBA00023172"/>
    </source>
</evidence>
<dbReference type="InterPro" id="IPR011513">
    <property type="entry name" value="Nse1"/>
</dbReference>
<proteinExistence type="inferred from homology"/>
<protein>
    <recommendedName>
        <fullName evidence="8 24">Non-structural maintenance of chromosomes element 1 homolog</fullName>
        <ecNumber evidence="7 24">2.3.2.27</ecNumber>
    </recommendedName>
</protein>
<feature type="region of interest" description="Disordered" evidence="25">
    <location>
        <begin position="163"/>
        <end position="193"/>
    </location>
</feature>
<dbReference type="Proteomes" id="UP000283210">
    <property type="component" value="Chromosome 1"/>
</dbReference>
<evidence type="ECO:0000256" key="5">
    <source>
        <dbReference type="ARBA" id="ARBA00007617"/>
    </source>
</evidence>
<keyword evidence="22 24" id="KW-0539">Nucleus</keyword>
<dbReference type="GO" id="GO:0008270">
    <property type="term" value="F:zinc ion binding"/>
    <property type="evidence" value="ECO:0007669"/>
    <property type="project" value="UniProtKB-KW"/>
</dbReference>
<evidence type="ECO:0000256" key="9">
    <source>
        <dbReference type="ARBA" id="ARBA00022448"/>
    </source>
</evidence>
<dbReference type="GO" id="GO:0005634">
    <property type="term" value="C:nucleus"/>
    <property type="evidence" value="ECO:0007669"/>
    <property type="project" value="UniProtKB-SubCell"/>
</dbReference>
<dbReference type="SUPFAM" id="SSF140111">
    <property type="entry name" value="Endosomal sorting complex assembly domain"/>
    <property type="match status" value="1"/>
</dbReference>
<evidence type="ECO:0000256" key="24">
    <source>
        <dbReference type="RuleBase" id="RU368018"/>
    </source>
</evidence>
<dbReference type="FunFam" id="3.90.1150.220:FF:000001">
    <property type="entry name" value="Non-structural maintenance of chromosomes element 1 homolog"/>
    <property type="match status" value="1"/>
</dbReference>
<keyword evidence="11 24" id="KW-0808">Transferase</keyword>
<dbReference type="GO" id="GO:0000813">
    <property type="term" value="C:ESCRT I complex"/>
    <property type="evidence" value="ECO:0007669"/>
    <property type="project" value="UniProtKB-ARBA"/>
</dbReference>
<evidence type="ECO:0000256" key="2">
    <source>
        <dbReference type="ARBA" id="ARBA00004123"/>
    </source>
</evidence>
<keyword evidence="20 24" id="KW-0233">DNA recombination</keyword>
<dbReference type="AlphaFoldDB" id="A0A3S2PK28"/>
<dbReference type="InterPro" id="IPR037202">
    <property type="entry name" value="ESCRT_assembly_dom"/>
</dbReference>
<dbReference type="InterPro" id="IPR009851">
    <property type="entry name" value="Mod_r"/>
</dbReference>
<comment type="subcellular location">
    <subcellularLocation>
        <location evidence="4">Chromosome</location>
        <location evidence="4">Telomere</location>
    </subcellularLocation>
    <subcellularLocation>
        <location evidence="3">Endosome</location>
    </subcellularLocation>
    <subcellularLocation>
        <location evidence="2 24">Nucleus</location>
    </subcellularLocation>
</comment>
<dbReference type="Gene3D" id="1.10.10.10">
    <property type="entry name" value="Winged helix-like DNA-binding domain superfamily/Winged helix DNA-binding domain"/>
    <property type="match status" value="1"/>
</dbReference>
<keyword evidence="10" id="KW-0158">Chromosome</keyword>
<dbReference type="Gene3D" id="1.10.287.660">
    <property type="entry name" value="Helix hairpin bin"/>
    <property type="match status" value="1"/>
</dbReference>
<comment type="subunit">
    <text evidence="24">Component of the Smc5-Smc6 complex.</text>
</comment>
<dbReference type="GO" id="GO:0015031">
    <property type="term" value="P:protein transport"/>
    <property type="evidence" value="ECO:0007669"/>
    <property type="project" value="UniProtKB-UniRule"/>
</dbReference>
<dbReference type="Gene3D" id="3.30.40.10">
    <property type="entry name" value="Zinc/RING finger domain, C3HC4 (zinc finger)"/>
    <property type="match status" value="1"/>
</dbReference>
<keyword evidence="13" id="KW-0967">Endosome</keyword>
<evidence type="ECO:0000313" key="27">
    <source>
        <dbReference type="EMBL" id="RVE75644.1"/>
    </source>
</evidence>
<keyword evidence="16 24" id="KW-0833">Ubl conjugation pathway</keyword>
<evidence type="ECO:0000256" key="6">
    <source>
        <dbReference type="ARBA" id="ARBA00010258"/>
    </source>
</evidence>
<dbReference type="EMBL" id="CM012437">
    <property type="protein sequence ID" value="RVE75644.1"/>
    <property type="molecule type" value="Genomic_DNA"/>
</dbReference>
<evidence type="ECO:0000256" key="1">
    <source>
        <dbReference type="ARBA" id="ARBA00000900"/>
    </source>
</evidence>
<gene>
    <name evidence="27" type="ORF">OJAV_G00000820</name>
</gene>
<evidence type="ECO:0000256" key="22">
    <source>
        <dbReference type="ARBA" id="ARBA00023242"/>
    </source>
</evidence>
<dbReference type="GO" id="GO:0061630">
    <property type="term" value="F:ubiquitin protein ligase activity"/>
    <property type="evidence" value="ECO:0007669"/>
    <property type="project" value="UniProtKB-UniRule"/>
</dbReference>
<evidence type="ECO:0000256" key="3">
    <source>
        <dbReference type="ARBA" id="ARBA00004177"/>
    </source>
</evidence>
<evidence type="ECO:0000256" key="7">
    <source>
        <dbReference type="ARBA" id="ARBA00012483"/>
    </source>
</evidence>
<dbReference type="InterPro" id="IPR014857">
    <property type="entry name" value="Nse1_RING_C4HC3-type"/>
</dbReference>
<comment type="function">
    <text evidence="24">RING-type zinc finger-containing E3 ubiquitin ligase that assembles with melanoma antigen protein (MAGE) to catalyze the direct transfer of ubiquitin from E2 ubiquitin-conjugating enzyme to a specific substrate. Involved in maintenance of genome integrity, DNA damage response and DNA repair.</text>
</comment>
<sequence length="438" mass="50688">MGMSYMVCLTRSSLNQLSDMSENEDVLLEFFVRLPQFKQVTSDKEELISSIVDMAKKNLQMEPQLEDKRQEMLNKYEQLIQMKSAFETKMQRQHELSESCSLSTLQARLKVAAHQAEEESEETAENFLEGGIEIDEFLASFMEKRTLCHSRRAKEEKLQQCINTHGPFPVTSGSLPTNRSEEEEPTRKTLRSEAGKISSMARQMGDSHRRFLQTMMNNSISDEHSVKALYQYCCEVSKTPHVPDKLDEFIDAINSKLQSMFMQIRKGMSEVDGLQYYVLVNMTETEITRMSSDYADNELELFRKLVDLTVCSENGKASSTDILNITDTMTTKKLKKSETEHLLSRLVQDQWLCEERGEYSLSTRCIIEMEPYIRTMYQDHLKVCHICHSLAFQCQICENPTCGIRIHNPCVARYFKGRTEPRCPSCDDFWPHEIPEVK</sequence>
<dbReference type="GO" id="GO:0030915">
    <property type="term" value="C:Smc5-Smc6 complex"/>
    <property type="evidence" value="ECO:0007669"/>
    <property type="project" value="UniProtKB-UniRule"/>
</dbReference>
<evidence type="ECO:0000256" key="25">
    <source>
        <dbReference type="SAM" id="MobiDB-lite"/>
    </source>
</evidence>
<dbReference type="PANTHER" id="PTHR20973">
    <property type="entry name" value="NON-SMC ELEMENT 1-RELATED"/>
    <property type="match status" value="1"/>
</dbReference>
<reference evidence="27 28" key="1">
    <citation type="submission" date="2018-11" db="EMBL/GenBank/DDBJ databases">
        <authorList>
            <person name="Lopez-Roques C."/>
            <person name="Donnadieu C."/>
            <person name="Bouchez O."/>
            <person name="Klopp C."/>
            <person name="Cabau C."/>
            <person name="Zahm M."/>
        </authorList>
    </citation>
    <scope>NUCLEOTIDE SEQUENCE [LARGE SCALE GENOMIC DNA]</scope>
    <source>
        <strain evidence="27">RS831</strain>
        <tissue evidence="27">Whole body</tissue>
    </source>
</reference>
<keyword evidence="19 23" id="KW-0653">Protein transport</keyword>
<dbReference type="CDD" id="cd16493">
    <property type="entry name" value="RING-CH-C4HC3_NSE1"/>
    <property type="match status" value="1"/>
</dbReference>
<keyword evidence="12 24" id="KW-0479">Metal-binding</keyword>
<name>A0A3S2PK28_ORYJA</name>
<evidence type="ECO:0000256" key="15">
    <source>
        <dbReference type="ARBA" id="ARBA00022771"/>
    </source>
</evidence>
<reference evidence="27 28" key="2">
    <citation type="submission" date="2019-01" db="EMBL/GenBank/DDBJ databases">
        <title>A chromosome length genome reference of the Java medaka (oryzias javanicus).</title>
        <authorList>
            <person name="Herpin A."/>
            <person name="Takehana Y."/>
            <person name="Naruse K."/>
            <person name="Ansai S."/>
            <person name="Kawaguchi M."/>
        </authorList>
    </citation>
    <scope>NUCLEOTIDE SEQUENCE [LARGE SCALE GENOMIC DNA]</scope>
    <source>
        <strain evidence="27">RS831</strain>
        <tissue evidence="27">Whole body</tissue>
    </source>
</reference>
<dbReference type="InterPro" id="IPR013083">
    <property type="entry name" value="Znf_RING/FYVE/PHD"/>
</dbReference>
<comment type="similarity">
    <text evidence="5">Belongs to the VPS37 family.</text>
</comment>
<keyword evidence="14 24" id="KW-0227">DNA damage</keyword>
<evidence type="ECO:0000313" key="28">
    <source>
        <dbReference type="Proteomes" id="UP000283210"/>
    </source>
</evidence>
<dbReference type="Pfam" id="PF07200">
    <property type="entry name" value="Mod_r"/>
    <property type="match status" value="1"/>
</dbReference>
<dbReference type="InterPro" id="IPR036388">
    <property type="entry name" value="WH-like_DNA-bd_sf"/>
</dbReference>